<dbReference type="PANTHER" id="PTHR10799">
    <property type="entry name" value="SNF2/RAD54 HELICASE FAMILY"/>
    <property type="match status" value="1"/>
</dbReference>
<accession>A0A8S5TCB8</accession>
<proteinExistence type="predicted"/>
<dbReference type="EMBL" id="BK032800">
    <property type="protein sequence ID" value="DAF60956.1"/>
    <property type="molecule type" value="Genomic_DNA"/>
</dbReference>
<dbReference type="PROSITE" id="PS51192">
    <property type="entry name" value="HELICASE_ATP_BIND_1"/>
    <property type="match status" value="1"/>
</dbReference>
<evidence type="ECO:0000259" key="1">
    <source>
        <dbReference type="PROSITE" id="PS51192"/>
    </source>
</evidence>
<sequence>MSRDFKPWPYQELMIRFALKNKRCGLFVPMGMGKTSSALMIIQILKDLYGEGPALVIAPLAVARNAWPSEVRKWSDFSHLKVSPILGSTKERVKALHTKADVYVINYDNLQWLDNYLTSHNYTWPFPVVVADESTRLKSFRTRQGSKRAKALAKFTNFFRRFIALTGTPSPNGLNDLWGQLWFIDNGQRLGKSFTAFHERWFRPLRVGATAAAVQWVPLEYAQEQIQNAIADVCLSIKAEDYFDLDKPHFVNVEVELPDEVKALYNDMERELFIELANATTVEAANAATKTVKCLQLANGAIYTDDTHNWQEVHTAKLDALASIVEEAAGEPLLVAYQFKTDLARILEAFPKARAFDKRPETVEAFNNGEIPMLLVHPASAGHGLSLQDGSSKLVFFSQWWNLEEYLQVIERIGPMRQLQAGHPRVVTVYQILAKDTIDYVALAKKRSKREVQDMLLDYLRNKGDNHADTKEA</sequence>
<dbReference type="GO" id="GO:0005524">
    <property type="term" value="F:ATP binding"/>
    <property type="evidence" value="ECO:0007669"/>
    <property type="project" value="InterPro"/>
</dbReference>
<dbReference type="InterPro" id="IPR000330">
    <property type="entry name" value="SNF2_N"/>
</dbReference>
<dbReference type="InterPro" id="IPR027417">
    <property type="entry name" value="P-loop_NTPase"/>
</dbReference>
<dbReference type="SMART" id="SM00487">
    <property type="entry name" value="DEXDc"/>
    <property type="match status" value="1"/>
</dbReference>
<name>A0A8S5TCB8_9CAUD</name>
<dbReference type="InterPro" id="IPR014001">
    <property type="entry name" value="Helicase_ATP-bd"/>
</dbReference>
<protein>
    <submittedName>
        <fullName evidence="2">Chromatin remodeling complex ATPase</fullName>
    </submittedName>
</protein>
<dbReference type="Gene3D" id="3.40.50.10810">
    <property type="entry name" value="Tandem AAA-ATPase domain"/>
    <property type="match status" value="1"/>
</dbReference>
<organism evidence="2">
    <name type="scientific">Podoviridae sp. ctlMy11</name>
    <dbReference type="NCBI Taxonomy" id="2827746"/>
    <lineage>
        <taxon>Viruses</taxon>
        <taxon>Duplodnaviria</taxon>
        <taxon>Heunggongvirae</taxon>
        <taxon>Uroviricota</taxon>
        <taxon>Caudoviricetes</taxon>
    </lineage>
</organism>
<feature type="domain" description="Helicase ATP-binding" evidence="1">
    <location>
        <begin position="15"/>
        <end position="187"/>
    </location>
</feature>
<dbReference type="Gene3D" id="3.40.50.300">
    <property type="entry name" value="P-loop containing nucleotide triphosphate hydrolases"/>
    <property type="match status" value="1"/>
</dbReference>
<reference evidence="2" key="1">
    <citation type="journal article" date="2021" name="Proc. Natl. Acad. Sci. U.S.A.">
        <title>A Catalog of Tens of Thousands of Viruses from Human Metagenomes Reveals Hidden Associations with Chronic Diseases.</title>
        <authorList>
            <person name="Tisza M.J."/>
            <person name="Buck C.B."/>
        </authorList>
    </citation>
    <scope>NUCLEOTIDE SEQUENCE</scope>
    <source>
        <strain evidence="2">CtlMy11</strain>
    </source>
</reference>
<evidence type="ECO:0000313" key="2">
    <source>
        <dbReference type="EMBL" id="DAF60956.1"/>
    </source>
</evidence>
<dbReference type="InterPro" id="IPR038718">
    <property type="entry name" value="SNF2-like_sf"/>
</dbReference>
<dbReference type="Pfam" id="PF00176">
    <property type="entry name" value="SNF2-rel_dom"/>
    <property type="match status" value="1"/>
</dbReference>
<dbReference type="SUPFAM" id="SSF52540">
    <property type="entry name" value="P-loop containing nucleoside triphosphate hydrolases"/>
    <property type="match status" value="2"/>
</dbReference>